<gene>
    <name evidence="3" type="ORF">FJT64_012485</name>
</gene>
<dbReference type="PANTHER" id="PTHR23278">
    <property type="entry name" value="SIDESTEP PROTEIN"/>
    <property type="match status" value="1"/>
</dbReference>
<dbReference type="InterPro" id="IPR003599">
    <property type="entry name" value="Ig_sub"/>
</dbReference>
<dbReference type="InterPro" id="IPR013783">
    <property type="entry name" value="Ig-like_fold"/>
</dbReference>
<accession>A0A6A4V655</accession>
<dbReference type="InterPro" id="IPR013151">
    <property type="entry name" value="Immunoglobulin_dom"/>
</dbReference>
<dbReference type="PANTHER" id="PTHR23278:SF19">
    <property type="entry name" value="OBSCURIN"/>
    <property type="match status" value="1"/>
</dbReference>
<evidence type="ECO:0000313" key="3">
    <source>
        <dbReference type="EMBL" id="KAF0289213.1"/>
    </source>
</evidence>
<dbReference type="Pfam" id="PF00047">
    <property type="entry name" value="ig"/>
    <property type="match status" value="1"/>
</dbReference>
<dbReference type="PROSITE" id="PS50835">
    <property type="entry name" value="IG_LIKE"/>
    <property type="match status" value="2"/>
</dbReference>
<dbReference type="SMART" id="SM00409">
    <property type="entry name" value="IG"/>
    <property type="match status" value="2"/>
</dbReference>
<evidence type="ECO:0000313" key="4">
    <source>
        <dbReference type="Proteomes" id="UP000440578"/>
    </source>
</evidence>
<sequence length="353" mass="38570">MRGPPGDMASRLRLLTALLSCLVSVDAMMSSRLPVRSLPRATASATEILGLEGHEASLPCDTVPPPDDTTLIVLWYRDGSDAPVYSAAVAVERSIVCRWSYDFRNRDESNRRWHNTSVFGSRVDFVPGRRPAVLTLRDLGPADQAIYKCRVDFQHSRTRNALVNLTVITAPEYVRIVNPRGRILHTVAGPFSEGDRLELICRVKGGSPRPAVTWRSGGAVLPVPYQPQGEYTVSQYSVEALDRSDLHRMVTCLASNTNLTAPATSSVMIDMNFAPLSVSILGKGEPLSAGRRYPLGNITMSTLELTPSPSHNGQQLSCRCDNPVLATPALRDSWTLAVHLGFISLAYRADDTA</sequence>
<feature type="chain" id="PRO_5025441371" description="Ig-like domain-containing protein" evidence="1">
    <location>
        <begin position="28"/>
        <end position="353"/>
    </location>
</feature>
<reference evidence="3 4" key="1">
    <citation type="submission" date="2019-07" db="EMBL/GenBank/DDBJ databases">
        <title>Draft genome assembly of a fouling barnacle, Amphibalanus amphitrite (Darwin, 1854): The first reference genome for Thecostraca.</title>
        <authorList>
            <person name="Kim W."/>
        </authorList>
    </citation>
    <scope>NUCLEOTIDE SEQUENCE [LARGE SCALE GENOMIC DNA]</scope>
    <source>
        <strain evidence="3">SNU_AA5</strain>
        <tissue evidence="3">Soma without cirri and trophi</tissue>
    </source>
</reference>
<comment type="caution">
    <text evidence="3">The sequence shown here is derived from an EMBL/GenBank/DDBJ whole genome shotgun (WGS) entry which is preliminary data.</text>
</comment>
<dbReference type="AlphaFoldDB" id="A0A6A4V655"/>
<evidence type="ECO:0000259" key="2">
    <source>
        <dbReference type="PROSITE" id="PS50835"/>
    </source>
</evidence>
<dbReference type="SUPFAM" id="SSF48726">
    <property type="entry name" value="Immunoglobulin"/>
    <property type="match status" value="2"/>
</dbReference>
<keyword evidence="4" id="KW-1185">Reference proteome</keyword>
<name>A0A6A4V655_AMPAM</name>
<feature type="domain" description="Ig-like" evidence="2">
    <location>
        <begin position="39"/>
        <end position="166"/>
    </location>
</feature>
<dbReference type="InterPro" id="IPR007110">
    <property type="entry name" value="Ig-like_dom"/>
</dbReference>
<keyword evidence="1" id="KW-0732">Signal</keyword>
<dbReference type="InterPro" id="IPR036179">
    <property type="entry name" value="Ig-like_dom_sf"/>
</dbReference>
<proteinExistence type="predicted"/>
<evidence type="ECO:0000256" key="1">
    <source>
        <dbReference type="SAM" id="SignalP"/>
    </source>
</evidence>
<organism evidence="3 4">
    <name type="scientific">Amphibalanus amphitrite</name>
    <name type="common">Striped barnacle</name>
    <name type="synonym">Balanus amphitrite</name>
    <dbReference type="NCBI Taxonomy" id="1232801"/>
    <lineage>
        <taxon>Eukaryota</taxon>
        <taxon>Metazoa</taxon>
        <taxon>Ecdysozoa</taxon>
        <taxon>Arthropoda</taxon>
        <taxon>Crustacea</taxon>
        <taxon>Multicrustacea</taxon>
        <taxon>Cirripedia</taxon>
        <taxon>Thoracica</taxon>
        <taxon>Thoracicalcarea</taxon>
        <taxon>Balanomorpha</taxon>
        <taxon>Balanoidea</taxon>
        <taxon>Balanidae</taxon>
        <taxon>Amphibalaninae</taxon>
        <taxon>Amphibalanus</taxon>
    </lineage>
</organism>
<dbReference type="Gene3D" id="2.60.40.10">
    <property type="entry name" value="Immunoglobulins"/>
    <property type="match status" value="3"/>
</dbReference>
<protein>
    <recommendedName>
        <fullName evidence="2">Ig-like domain-containing protein</fullName>
    </recommendedName>
</protein>
<dbReference type="Proteomes" id="UP000440578">
    <property type="component" value="Unassembled WGS sequence"/>
</dbReference>
<dbReference type="EMBL" id="VIIS01002051">
    <property type="protein sequence ID" value="KAF0289213.1"/>
    <property type="molecule type" value="Genomic_DNA"/>
</dbReference>
<feature type="signal peptide" evidence="1">
    <location>
        <begin position="1"/>
        <end position="27"/>
    </location>
</feature>
<feature type="domain" description="Ig-like" evidence="2">
    <location>
        <begin position="171"/>
        <end position="268"/>
    </location>
</feature>
<dbReference type="OrthoDB" id="6378823at2759"/>